<gene>
    <name evidence="2" type="ORF">HU200_005036</name>
</gene>
<dbReference type="AlphaFoldDB" id="A0A835FRI5"/>
<accession>A0A835FRI5</accession>
<organism evidence="2 3">
    <name type="scientific">Digitaria exilis</name>
    <dbReference type="NCBI Taxonomy" id="1010633"/>
    <lineage>
        <taxon>Eukaryota</taxon>
        <taxon>Viridiplantae</taxon>
        <taxon>Streptophyta</taxon>
        <taxon>Embryophyta</taxon>
        <taxon>Tracheophyta</taxon>
        <taxon>Spermatophyta</taxon>
        <taxon>Magnoliopsida</taxon>
        <taxon>Liliopsida</taxon>
        <taxon>Poales</taxon>
        <taxon>Poaceae</taxon>
        <taxon>PACMAD clade</taxon>
        <taxon>Panicoideae</taxon>
        <taxon>Panicodae</taxon>
        <taxon>Paniceae</taxon>
        <taxon>Anthephorinae</taxon>
        <taxon>Digitaria</taxon>
    </lineage>
</organism>
<evidence type="ECO:0000256" key="1">
    <source>
        <dbReference type="SAM" id="SignalP"/>
    </source>
</evidence>
<dbReference type="Proteomes" id="UP000636709">
    <property type="component" value="Unassembled WGS sequence"/>
</dbReference>
<dbReference type="OrthoDB" id="752087at2759"/>
<comment type="caution">
    <text evidence="2">The sequence shown here is derived from an EMBL/GenBank/DDBJ whole genome shotgun (WGS) entry which is preliminary data.</text>
</comment>
<proteinExistence type="predicted"/>
<protein>
    <submittedName>
        <fullName evidence="2">Uncharacterized protein</fullName>
    </submittedName>
</protein>
<dbReference type="EMBL" id="JACEFO010000338">
    <property type="protein sequence ID" value="KAF8774988.1"/>
    <property type="molecule type" value="Genomic_DNA"/>
</dbReference>
<evidence type="ECO:0000313" key="3">
    <source>
        <dbReference type="Proteomes" id="UP000636709"/>
    </source>
</evidence>
<sequence length="74" mass="8145">MSTIALCLLATAVLLIVIAGKYNPIKDMSDPYIQELAMSSTMATKLIGMNNKLVHDAMDTTATVKKYRVLVFDH</sequence>
<reference evidence="2" key="1">
    <citation type="submission" date="2020-07" db="EMBL/GenBank/DDBJ databases">
        <title>Genome sequence and genetic diversity analysis of an under-domesticated orphan crop, white fonio (Digitaria exilis).</title>
        <authorList>
            <person name="Bennetzen J.L."/>
            <person name="Chen S."/>
            <person name="Ma X."/>
            <person name="Wang X."/>
            <person name="Yssel A.E.J."/>
            <person name="Chaluvadi S.R."/>
            <person name="Johnson M."/>
            <person name="Gangashetty P."/>
            <person name="Hamidou F."/>
            <person name="Sanogo M.D."/>
            <person name="Zwaenepoel A."/>
            <person name="Wallace J."/>
            <person name="Van De Peer Y."/>
            <person name="Van Deynze A."/>
        </authorList>
    </citation>
    <scope>NUCLEOTIDE SEQUENCE</scope>
    <source>
        <tissue evidence="2">Leaves</tissue>
    </source>
</reference>
<evidence type="ECO:0000313" key="2">
    <source>
        <dbReference type="EMBL" id="KAF8774988.1"/>
    </source>
</evidence>
<feature type="signal peptide" evidence="1">
    <location>
        <begin position="1"/>
        <end position="19"/>
    </location>
</feature>
<keyword evidence="1" id="KW-0732">Signal</keyword>
<feature type="chain" id="PRO_5033041730" evidence="1">
    <location>
        <begin position="20"/>
        <end position="74"/>
    </location>
</feature>
<name>A0A835FRI5_9POAL</name>
<keyword evidence="3" id="KW-1185">Reference proteome</keyword>